<accession>A0A6J6ZV51</accession>
<reference evidence="1" key="1">
    <citation type="submission" date="2020-05" db="EMBL/GenBank/DDBJ databases">
        <authorList>
            <person name="Chiriac C."/>
            <person name="Salcher M."/>
            <person name="Ghai R."/>
            <person name="Kavagutti S V."/>
        </authorList>
    </citation>
    <scope>NUCLEOTIDE SEQUENCE</scope>
</reference>
<proteinExistence type="predicted"/>
<gene>
    <name evidence="1" type="ORF">UFOPK3001_02370</name>
</gene>
<protein>
    <submittedName>
        <fullName evidence="1">Unannotated protein</fullName>
    </submittedName>
</protein>
<name>A0A6J6ZV51_9ZZZZ</name>
<evidence type="ECO:0000313" key="1">
    <source>
        <dbReference type="EMBL" id="CAB4824314.1"/>
    </source>
</evidence>
<dbReference type="AlphaFoldDB" id="A0A6J6ZV51"/>
<sequence>MLIDELGPLNEGLHHLGLGNDRDVDALYEEMAPLVASSDAEVRLTSLPRSVHHAAHDRDLQR</sequence>
<organism evidence="1">
    <name type="scientific">freshwater metagenome</name>
    <dbReference type="NCBI Taxonomy" id="449393"/>
    <lineage>
        <taxon>unclassified sequences</taxon>
        <taxon>metagenomes</taxon>
        <taxon>ecological metagenomes</taxon>
    </lineage>
</organism>
<dbReference type="EMBL" id="CAFAAJ010000225">
    <property type="protein sequence ID" value="CAB4824314.1"/>
    <property type="molecule type" value="Genomic_DNA"/>
</dbReference>